<accession>A0A8X8CV28</accession>
<evidence type="ECO:0000313" key="2">
    <source>
        <dbReference type="Proteomes" id="UP000886885"/>
    </source>
</evidence>
<reference evidence="1" key="1">
    <citation type="journal article" date="2020" name="bioRxiv">
        <title>Hybrid origin of Populus tomentosa Carr. identified through genome sequencing and phylogenomic analysis.</title>
        <authorList>
            <person name="An X."/>
            <person name="Gao K."/>
            <person name="Chen Z."/>
            <person name="Li J."/>
            <person name="Yang X."/>
            <person name="Yang X."/>
            <person name="Zhou J."/>
            <person name="Guo T."/>
            <person name="Zhao T."/>
            <person name="Huang S."/>
            <person name="Miao D."/>
            <person name="Khan W.U."/>
            <person name="Rao P."/>
            <person name="Ye M."/>
            <person name="Lei B."/>
            <person name="Liao W."/>
            <person name="Wang J."/>
            <person name="Ji L."/>
            <person name="Li Y."/>
            <person name="Guo B."/>
            <person name="Mustafa N.S."/>
            <person name="Li S."/>
            <person name="Yun Q."/>
            <person name="Keller S.R."/>
            <person name="Mao J."/>
            <person name="Zhang R."/>
            <person name="Strauss S.H."/>
        </authorList>
    </citation>
    <scope>NUCLEOTIDE SEQUENCE</scope>
    <source>
        <strain evidence="1">GM15</strain>
        <tissue evidence="1">Leaf</tissue>
    </source>
</reference>
<comment type="caution">
    <text evidence="1">The sequence shown here is derived from an EMBL/GenBank/DDBJ whole genome shotgun (WGS) entry which is preliminary data.</text>
</comment>
<dbReference type="Proteomes" id="UP000886885">
    <property type="component" value="Chromosome 7D"/>
</dbReference>
<proteinExistence type="predicted"/>
<sequence>MTGKQGLKVQKSTRAFWLSRSAFVLWIMTRSIYHSEGASSQKYSVILLWLL</sequence>
<keyword evidence="2" id="KW-1185">Reference proteome</keyword>
<organism evidence="1 2">
    <name type="scientific">Populus tomentosa</name>
    <name type="common">Chinese white poplar</name>
    <dbReference type="NCBI Taxonomy" id="118781"/>
    <lineage>
        <taxon>Eukaryota</taxon>
        <taxon>Viridiplantae</taxon>
        <taxon>Streptophyta</taxon>
        <taxon>Embryophyta</taxon>
        <taxon>Tracheophyta</taxon>
        <taxon>Spermatophyta</taxon>
        <taxon>Magnoliopsida</taxon>
        <taxon>eudicotyledons</taxon>
        <taxon>Gunneridae</taxon>
        <taxon>Pentapetalae</taxon>
        <taxon>rosids</taxon>
        <taxon>fabids</taxon>
        <taxon>Malpighiales</taxon>
        <taxon>Salicaceae</taxon>
        <taxon>Saliceae</taxon>
        <taxon>Populus</taxon>
    </lineage>
</organism>
<evidence type="ECO:0000313" key="1">
    <source>
        <dbReference type="EMBL" id="KAG6767679.1"/>
    </source>
</evidence>
<protein>
    <submittedName>
        <fullName evidence="1">Uncharacterized protein</fullName>
    </submittedName>
</protein>
<dbReference type="EMBL" id="JAAWWB010000014">
    <property type="protein sequence ID" value="KAG6767679.1"/>
    <property type="molecule type" value="Genomic_DNA"/>
</dbReference>
<gene>
    <name evidence="1" type="ORF">POTOM_028891</name>
</gene>
<dbReference type="AlphaFoldDB" id="A0A8X8CV28"/>
<name>A0A8X8CV28_POPTO</name>